<dbReference type="GO" id="GO:0030100">
    <property type="term" value="P:regulation of endocytosis"/>
    <property type="evidence" value="ECO:0007669"/>
    <property type="project" value="TreeGrafter"/>
</dbReference>
<comment type="caution">
    <text evidence="8">The sequence shown here is derived from an EMBL/GenBank/DDBJ whole genome shotgun (WGS) entry which is preliminary data.</text>
</comment>
<evidence type="ECO:0000256" key="4">
    <source>
        <dbReference type="ARBA" id="ARBA00022833"/>
    </source>
</evidence>
<feature type="domain" description="Arf-GAP" evidence="7">
    <location>
        <begin position="8"/>
        <end position="132"/>
    </location>
</feature>
<dbReference type="PROSITE" id="PS50115">
    <property type="entry name" value="ARFGAP"/>
    <property type="match status" value="1"/>
</dbReference>
<feature type="compositionally biased region" description="Low complexity" evidence="6">
    <location>
        <begin position="238"/>
        <end position="248"/>
    </location>
</feature>
<name>A0A8H5FDW6_9AGAR</name>
<keyword evidence="2" id="KW-0479">Metal-binding</keyword>
<dbReference type="PANTHER" id="PTHR46395:SF1">
    <property type="entry name" value="ADP-RIBOSYLATION FACTOR GTPASE-ACTIVATING PROTEIN 1"/>
    <property type="match status" value="1"/>
</dbReference>
<organism evidence="8 9">
    <name type="scientific">Ephemerocybe angulata</name>
    <dbReference type="NCBI Taxonomy" id="980116"/>
    <lineage>
        <taxon>Eukaryota</taxon>
        <taxon>Fungi</taxon>
        <taxon>Dikarya</taxon>
        <taxon>Basidiomycota</taxon>
        <taxon>Agaricomycotina</taxon>
        <taxon>Agaricomycetes</taxon>
        <taxon>Agaricomycetidae</taxon>
        <taxon>Agaricales</taxon>
        <taxon>Agaricineae</taxon>
        <taxon>Psathyrellaceae</taxon>
        <taxon>Ephemerocybe</taxon>
    </lineage>
</organism>
<dbReference type="OrthoDB" id="983479at2759"/>
<feature type="region of interest" description="Disordered" evidence="6">
    <location>
        <begin position="363"/>
        <end position="428"/>
    </location>
</feature>
<protein>
    <recommendedName>
        <fullName evidence="7">Arf-GAP domain-containing protein</fullName>
    </recommendedName>
</protein>
<dbReference type="PRINTS" id="PR00405">
    <property type="entry name" value="REVINTRACTNG"/>
</dbReference>
<keyword evidence="9" id="KW-1185">Reference proteome</keyword>
<dbReference type="GO" id="GO:0008270">
    <property type="term" value="F:zinc ion binding"/>
    <property type="evidence" value="ECO:0007669"/>
    <property type="project" value="UniProtKB-KW"/>
</dbReference>
<keyword evidence="4" id="KW-0862">Zinc</keyword>
<dbReference type="SUPFAM" id="SSF57863">
    <property type="entry name" value="ArfGap/RecO-like zinc finger"/>
    <property type="match status" value="1"/>
</dbReference>
<reference evidence="8 9" key="1">
    <citation type="journal article" date="2020" name="ISME J.">
        <title>Uncovering the hidden diversity of litter-decomposition mechanisms in mushroom-forming fungi.</title>
        <authorList>
            <person name="Floudas D."/>
            <person name="Bentzer J."/>
            <person name="Ahren D."/>
            <person name="Johansson T."/>
            <person name="Persson P."/>
            <person name="Tunlid A."/>
        </authorList>
    </citation>
    <scope>NUCLEOTIDE SEQUENCE [LARGE SCALE GENOMIC DNA]</scope>
    <source>
        <strain evidence="8 9">CBS 175.51</strain>
    </source>
</reference>
<dbReference type="AlphaFoldDB" id="A0A8H5FDW6"/>
<dbReference type="PANTHER" id="PTHR46395">
    <property type="entry name" value="ADP-RIBOSYLATION FACTOR GTPASE-ACTIVATING PROTEIN 1"/>
    <property type="match status" value="1"/>
</dbReference>
<evidence type="ECO:0000256" key="3">
    <source>
        <dbReference type="ARBA" id="ARBA00022771"/>
    </source>
</evidence>
<dbReference type="GO" id="GO:0005096">
    <property type="term" value="F:GTPase activator activity"/>
    <property type="evidence" value="ECO:0007669"/>
    <property type="project" value="UniProtKB-KW"/>
</dbReference>
<feature type="region of interest" description="Disordered" evidence="6">
    <location>
        <begin position="130"/>
        <end position="248"/>
    </location>
</feature>
<feature type="compositionally biased region" description="Basic and acidic residues" evidence="6">
    <location>
        <begin position="417"/>
        <end position="428"/>
    </location>
</feature>
<evidence type="ECO:0000256" key="6">
    <source>
        <dbReference type="SAM" id="MobiDB-lite"/>
    </source>
</evidence>
<feature type="compositionally biased region" description="Low complexity" evidence="6">
    <location>
        <begin position="392"/>
        <end position="409"/>
    </location>
</feature>
<proteinExistence type="predicted"/>
<dbReference type="SMART" id="SM00105">
    <property type="entry name" value="ArfGap"/>
    <property type="match status" value="1"/>
</dbReference>
<dbReference type="Pfam" id="PF01412">
    <property type="entry name" value="ArfGap"/>
    <property type="match status" value="1"/>
</dbReference>
<evidence type="ECO:0000313" key="8">
    <source>
        <dbReference type="EMBL" id="KAF5333239.1"/>
    </source>
</evidence>
<dbReference type="GO" id="GO:0032012">
    <property type="term" value="P:regulation of ARF protein signal transduction"/>
    <property type="evidence" value="ECO:0007669"/>
    <property type="project" value="TreeGrafter"/>
</dbReference>
<feature type="compositionally biased region" description="Polar residues" evidence="6">
    <location>
        <begin position="175"/>
        <end position="201"/>
    </location>
</feature>
<sequence>MTDQVQARKLLSELSKREDLGNKVCADCQNPNPQWASLSFAIFICLQCAGTHRGFGVHISFVRSISMDTWQEEQLKRMQLGGNSPFKQFVESYSPVDQGGYKADASSYDRYHSWAAAQYRDKLDAMLAGRDWSPSAPPPGFGNPSRTASPGPAAAQGLRKSRASARSAPNRSDSHSPSVRGGSSTGTPNPGLDQKSQNESYFATLGKANESRRDDLPPSQGGRYTGFGSTPTPPPNQSPLSSANAPSLSDLQENPVAAISKGWSLFAAAVAGATKAVSENVIQPGVEKVTDPSFQATVRGYMTEAQKKAATVGSTANDWSKNQFGVDVADTVGGAVGAVRERVGGGPSRAGYGHVSLTSPNDFGESSGLYSPDDTDDFFTEFDPQAKSPQHSSLGATTGLSTTQASGSLNAKNTSSKKADDWDDWKEF</sequence>
<dbReference type="EMBL" id="JAACJK010000109">
    <property type="protein sequence ID" value="KAF5333239.1"/>
    <property type="molecule type" value="Genomic_DNA"/>
</dbReference>
<evidence type="ECO:0000259" key="7">
    <source>
        <dbReference type="PROSITE" id="PS50115"/>
    </source>
</evidence>
<evidence type="ECO:0000313" key="9">
    <source>
        <dbReference type="Proteomes" id="UP000541558"/>
    </source>
</evidence>
<dbReference type="GO" id="GO:0000139">
    <property type="term" value="C:Golgi membrane"/>
    <property type="evidence" value="ECO:0007669"/>
    <property type="project" value="TreeGrafter"/>
</dbReference>
<keyword evidence="1" id="KW-0343">GTPase activation</keyword>
<evidence type="ECO:0000256" key="2">
    <source>
        <dbReference type="ARBA" id="ARBA00022723"/>
    </source>
</evidence>
<evidence type="ECO:0000256" key="5">
    <source>
        <dbReference type="PROSITE-ProRule" id="PRU00288"/>
    </source>
</evidence>
<dbReference type="InterPro" id="IPR001164">
    <property type="entry name" value="ArfGAP_dom"/>
</dbReference>
<dbReference type="InterPro" id="IPR037278">
    <property type="entry name" value="ARFGAP/RecO"/>
</dbReference>
<accession>A0A8H5FDW6</accession>
<dbReference type="Proteomes" id="UP000541558">
    <property type="component" value="Unassembled WGS sequence"/>
</dbReference>
<evidence type="ECO:0000256" key="1">
    <source>
        <dbReference type="ARBA" id="ARBA00022468"/>
    </source>
</evidence>
<dbReference type="Gene3D" id="1.10.220.150">
    <property type="entry name" value="Arf GTPase activating protein"/>
    <property type="match status" value="1"/>
</dbReference>
<gene>
    <name evidence="8" type="ORF">D9611_002519</name>
</gene>
<dbReference type="InterPro" id="IPR038508">
    <property type="entry name" value="ArfGAP_dom_sf"/>
</dbReference>
<keyword evidence="3 5" id="KW-0863">Zinc-finger</keyword>
<dbReference type="CDD" id="cd08830">
    <property type="entry name" value="ArfGap_ArfGap1"/>
    <property type="match status" value="1"/>
</dbReference>